<dbReference type="EMBL" id="LGKP01000035">
    <property type="protein sequence ID" value="KPL81381.1"/>
    <property type="molecule type" value="Genomic_DNA"/>
</dbReference>
<evidence type="ECO:0000313" key="3">
    <source>
        <dbReference type="Proteomes" id="UP000050277"/>
    </source>
</evidence>
<feature type="transmembrane region" description="Helical" evidence="1">
    <location>
        <begin position="110"/>
        <end position="129"/>
    </location>
</feature>
<dbReference type="STRING" id="70996.SE18_22285"/>
<reference evidence="2 3" key="1">
    <citation type="submission" date="2015-07" db="EMBL/GenBank/DDBJ databases">
        <title>Whole genome sequence of Herpetosiphon geysericola DSM 7119.</title>
        <authorList>
            <person name="Hemp J."/>
            <person name="Ward L.M."/>
            <person name="Pace L.A."/>
            <person name="Fischer W.W."/>
        </authorList>
    </citation>
    <scope>NUCLEOTIDE SEQUENCE [LARGE SCALE GENOMIC DNA]</scope>
    <source>
        <strain evidence="2 3">DSM 7119</strain>
    </source>
</reference>
<dbReference type="RefSeq" id="WP_054536667.1">
    <property type="nucleotide sequence ID" value="NZ_LGKP01000035.1"/>
</dbReference>
<name>A0A0P6XYL2_9CHLR</name>
<evidence type="ECO:0008006" key="4">
    <source>
        <dbReference type="Google" id="ProtNLM"/>
    </source>
</evidence>
<dbReference type="PANTHER" id="PTHR35283:SF3">
    <property type="entry name" value="T12C22.21 PROTEIN"/>
    <property type="match status" value="1"/>
</dbReference>
<dbReference type="AlphaFoldDB" id="A0A0P6XYL2"/>
<protein>
    <recommendedName>
        <fullName evidence="4">DUF3054 domain-containing protein</fullName>
    </recommendedName>
</protein>
<sequence>MTTNQELANTPDNSARVIGLIVGDVAIFALFVIIGRLSHEEGVNADAVINVAAPFVIGWGIAAPLMKLYTPAVSEHTKIALQRTALAWCVAAPIGLVLRSLVWKHDFKPGFAITTFIFNMILLLAWRGWSAYRAGKRSA</sequence>
<dbReference type="OrthoDB" id="160335at2"/>
<dbReference type="Proteomes" id="UP000050277">
    <property type="component" value="Unassembled WGS sequence"/>
</dbReference>
<keyword evidence="1" id="KW-0472">Membrane</keyword>
<dbReference type="Pfam" id="PF11255">
    <property type="entry name" value="DUF3054"/>
    <property type="match status" value="1"/>
</dbReference>
<keyword evidence="1" id="KW-0812">Transmembrane</keyword>
<feature type="transmembrane region" description="Helical" evidence="1">
    <location>
        <begin position="47"/>
        <end position="65"/>
    </location>
</feature>
<proteinExistence type="predicted"/>
<keyword evidence="1" id="KW-1133">Transmembrane helix</keyword>
<dbReference type="InterPro" id="IPR021414">
    <property type="entry name" value="DUF3054"/>
</dbReference>
<comment type="caution">
    <text evidence="2">The sequence shown here is derived from an EMBL/GenBank/DDBJ whole genome shotgun (WGS) entry which is preliminary data.</text>
</comment>
<accession>A0A0P6XYL2</accession>
<feature type="transmembrane region" description="Helical" evidence="1">
    <location>
        <begin position="85"/>
        <end position="103"/>
    </location>
</feature>
<dbReference type="PANTHER" id="PTHR35283">
    <property type="entry name" value="T12C22.21 PROTEIN"/>
    <property type="match status" value="1"/>
</dbReference>
<organism evidence="2 3">
    <name type="scientific">Herpetosiphon geysericola</name>
    <dbReference type="NCBI Taxonomy" id="70996"/>
    <lineage>
        <taxon>Bacteria</taxon>
        <taxon>Bacillati</taxon>
        <taxon>Chloroflexota</taxon>
        <taxon>Chloroflexia</taxon>
        <taxon>Herpetosiphonales</taxon>
        <taxon>Herpetosiphonaceae</taxon>
        <taxon>Herpetosiphon</taxon>
    </lineage>
</organism>
<gene>
    <name evidence="2" type="ORF">SE18_22285</name>
</gene>
<keyword evidence="3" id="KW-1185">Reference proteome</keyword>
<evidence type="ECO:0000256" key="1">
    <source>
        <dbReference type="SAM" id="Phobius"/>
    </source>
</evidence>
<feature type="transmembrane region" description="Helical" evidence="1">
    <location>
        <begin position="15"/>
        <end position="35"/>
    </location>
</feature>
<evidence type="ECO:0000313" key="2">
    <source>
        <dbReference type="EMBL" id="KPL81381.1"/>
    </source>
</evidence>